<dbReference type="InterPro" id="IPR025669">
    <property type="entry name" value="AAA_dom"/>
</dbReference>
<sequence>MAKVISILNQKGGTTKTTTSTNLAACLAVKHDKRVLLVDLDGKQGSASDWANSRVGEPGDPSIIPTVVMGKQLARDLPKITAGYDIVIVDGAGQVNELSGGAIKAADLVVIPVQPSQYDIWATGDLVQLVKDRQEITDGKPLAVMLVARAIVGTLMERDARTALEGFGLPILKTQTHQRQSYVNGIIEGRSVSDLPTRDPARKEIEALADEILEILQ</sequence>
<dbReference type="RefSeq" id="WP_236309836.1">
    <property type="nucleotide sequence ID" value="NZ_WKED01000055.1"/>
</dbReference>
<dbReference type="PANTHER" id="PTHR13696:SF99">
    <property type="entry name" value="COBYRINIC ACID AC-DIAMIDE SYNTHASE"/>
    <property type="match status" value="1"/>
</dbReference>
<protein>
    <submittedName>
        <fullName evidence="2">AAA family ATPase</fullName>
    </submittedName>
</protein>
<dbReference type="EMBL" id="WKED01000055">
    <property type="protein sequence ID" value="MCF5109660.1"/>
    <property type="molecule type" value="Genomic_DNA"/>
</dbReference>
<dbReference type="PANTHER" id="PTHR13696">
    <property type="entry name" value="P-LOOP CONTAINING NUCLEOSIDE TRIPHOSPHATE HYDROLASE"/>
    <property type="match status" value="1"/>
</dbReference>
<accession>A0ABS9FBC9</accession>
<feature type="domain" description="AAA" evidence="1">
    <location>
        <begin position="72"/>
        <end position="134"/>
    </location>
</feature>
<evidence type="ECO:0000313" key="2">
    <source>
        <dbReference type="EMBL" id="MCF5109660.1"/>
    </source>
</evidence>
<feature type="domain" description="AAA" evidence="1">
    <location>
        <begin position="2"/>
        <end position="45"/>
    </location>
</feature>
<reference evidence="2 3" key="1">
    <citation type="submission" date="2019-11" db="EMBL/GenBank/DDBJ databases">
        <title>Epiphytic Pseudomonas syringae from cherry orchards.</title>
        <authorList>
            <person name="Hulin M.T."/>
        </authorList>
    </citation>
    <scope>NUCLEOTIDE SEQUENCE [LARGE SCALE GENOMIC DNA]</scope>
    <source>
        <strain evidence="2 3">PA-6-5B</strain>
    </source>
</reference>
<dbReference type="InterPro" id="IPR048089">
    <property type="entry name" value="McdA"/>
</dbReference>
<evidence type="ECO:0000259" key="1">
    <source>
        <dbReference type="Pfam" id="PF13614"/>
    </source>
</evidence>
<dbReference type="InterPro" id="IPR050678">
    <property type="entry name" value="DNA_Partitioning_ATPase"/>
</dbReference>
<keyword evidence="3" id="KW-1185">Reference proteome</keyword>
<dbReference type="Gene3D" id="3.40.50.300">
    <property type="entry name" value="P-loop containing nucleotide triphosphate hydrolases"/>
    <property type="match status" value="1"/>
</dbReference>
<dbReference type="Proteomes" id="UP000814003">
    <property type="component" value="Unassembled WGS sequence"/>
</dbReference>
<evidence type="ECO:0000313" key="3">
    <source>
        <dbReference type="Proteomes" id="UP000814003"/>
    </source>
</evidence>
<dbReference type="PIRSF" id="PIRSF009320">
    <property type="entry name" value="Nuc_binding_HP_1000"/>
    <property type="match status" value="1"/>
</dbReference>
<name>A0ABS9FBC9_9PSED</name>
<dbReference type="NCBIfam" id="NF041546">
    <property type="entry name" value="ParA_partition"/>
    <property type="match status" value="1"/>
</dbReference>
<gene>
    <name evidence="2" type="ORF">GIW56_22785</name>
</gene>
<proteinExistence type="predicted"/>
<comment type="caution">
    <text evidence="2">The sequence shown here is derived from an EMBL/GenBank/DDBJ whole genome shotgun (WGS) entry which is preliminary data.</text>
</comment>
<dbReference type="Pfam" id="PF13614">
    <property type="entry name" value="AAA_31"/>
    <property type="match status" value="2"/>
</dbReference>
<dbReference type="InterPro" id="IPR027417">
    <property type="entry name" value="P-loop_NTPase"/>
</dbReference>
<dbReference type="CDD" id="cd02042">
    <property type="entry name" value="ParAB_family"/>
    <property type="match status" value="1"/>
</dbReference>
<dbReference type="SUPFAM" id="SSF52540">
    <property type="entry name" value="P-loop containing nucleoside triphosphate hydrolases"/>
    <property type="match status" value="1"/>
</dbReference>
<organism evidence="2 3">
    <name type="scientific">Pseudomonas gessardii</name>
    <dbReference type="NCBI Taxonomy" id="78544"/>
    <lineage>
        <taxon>Bacteria</taxon>
        <taxon>Pseudomonadati</taxon>
        <taxon>Pseudomonadota</taxon>
        <taxon>Gammaproteobacteria</taxon>
        <taxon>Pseudomonadales</taxon>
        <taxon>Pseudomonadaceae</taxon>
        <taxon>Pseudomonas</taxon>
    </lineage>
</organism>